<gene>
    <name evidence="1" type="ORF">ACFSKW_26925</name>
</gene>
<sequence length="140" mass="15543">MNHALILPTGWIISPRLMPAWPIDADHVLELVPAERTSDGRIRWRYRLTRKRRVIFSASDIYSSVGAMLSTAELVNAARTVLAFLTLDAGDTDADYFTDYTKAQLAWRDTHAEGLSLFAMDGLCGYCGSEEHPSPGCPAR</sequence>
<evidence type="ECO:0000313" key="2">
    <source>
        <dbReference type="Proteomes" id="UP001597368"/>
    </source>
</evidence>
<evidence type="ECO:0000313" key="1">
    <source>
        <dbReference type="EMBL" id="MFD1935113.1"/>
    </source>
</evidence>
<dbReference type="EMBL" id="JBHUFV010000039">
    <property type="protein sequence ID" value="MFD1935113.1"/>
    <property type="molecule type" value="Genomic_DNA"/>
</dbReference>
<comment type="caution">
    <text evidence="1">The sequence shown here is derived from an EMBL/GenBank/DDBJ whole genome shotgun (WGS) entry which is preliminary data.</text>
</comment>
<organism evidence="1 2">
    <name type="scientific">Nonomuraea mangrovi</name>
    <dbReference type="NCBI Taxonomy" id="2316207"/>
    <lineage>
        <taxon>Bacteria</taxon>
        <taxon>Bacillati</taxon>
        <taxon>Actinomycetota</taxon>
        <taxon>Actinomycetes</taxon>
        <taxon>Streptosporangiales</taxon>
        <taxon>Streptosporangiaceae</taxon>
        <taxon>Nonomuraea</taxon>
    </lineage>
</organism>
<keyword evidence="2" id="KW-1185">Reference proteome</keyword>
<dbReference type="RefSeq" id="WP_379575232.1">
    <property type="nucleotide sequence ID" value="NZ_JBHUFV010000039.1"/>
</dbReference>
<name>A0ABW4T0X6_9ACTN</name>
<protein>
    <submittedName>
        <fullName evidence="1">Uncharacterized protein</fullName>
    </submittedName>
</protein>
<reference evidence="2" key="1">
    <citation type="journal article" date="2019" name="Int. J. Syst. Evol. Microbiol.">
        <title>The Global Catalogue of Microorganisms (GCM) 10K type strain sequencing project: providing services to taxonomists for standard genome sequencing and annotation.</title>
        <authorList>
            <consortium name="The Broad Institute Genomics Platform"/>
            <consortium name="The Broad Institute Genome Sequencing Center for Infectious Disease"/>
            <person name="Wu L."/>
            <person name="Ma J."/>
        </authorList>
    </citation>
    <scope>NUCLEOTIDE SEQUENCE [LARGE SCALE GENOMIC DNA]</scope>
    <source>
        <strain evidence="2">ICMP 6774ER</strain>
    </source>
</reference>
<proteinExistence type="predicted"/>
<accession>A0ABW4T0X6</accession>
<dbReference type="Proteomes" id="UP001597368">
    <property type="component" value="Unassembled WGS sequence"/>
</dbReference>